<comment type="caution">
    <text evidence="2">The sequence shown here is derived from an EMBL/GenBank/DDBJ whole genome shotgun (WGS) entry which is preliminary data.</text>
</comment>
<dbReference type="EMBL" id="RCHU01000024">
    <property type="protein sequence ID" value="TKS17646.1"/>
    <property type="molecule type" value="Genomic_DNA"/>
</dbReference>
<protein>
    <submittedName>
        <fullName evidence="2">Uncharacterized protein</fullName>
    </submittedName>
</protein>
<feature type="region of interest" description="Disordered" evidence="1">
    <location>
        <begin position="110"/>
        <end position="173"/>
    </location>
</feature>
<reference evidence="2" key="1">
    <citation type="submission" date="2018-10" db="EMBL/GenBank/DDBJ databases">
        <title>Population genomic analysis revealed the cold adaptation of white poplar.</title>
        <authorList>
            <person name="Liu Y.-J."/>
        </authorList>
    </citation>
    <scope>NUCLEOTIDE SEQUENCE [LARGE SCALE GENOMIC DNA]</scope>
    <source>
        <strain evidence="2">PAL-ZL1</strain>
    </source>
</reference>
<accession>A0A4V6AC87</accession>
<gene>
    <name evidence="2" type="ORF">D5086_0000010170</name>
</gene>
<evidence type="ECO:0000313" key="2">
    <source>
        <dbReference type="EMBL" id="TKS17646.1"/>
    </source>
</evidence>
<name>A0A4V6AC87_POPAL</name>
<evidence type="ECO:0000256" key="1">
    <source>
        <dbReference type="SAM" id="MobiDB-lite"/>
    </source>
</evidence>
<proteinExistence type="predicted"/>
<sequence length="291" mass="31474">MSNVITVTSLLIHHKTTTVLKAQHHLRAISNELGREDSGSARAQKGLSFMEEAKASRQLAKEGVLFDLFHRVVEATTGTVHLLRSCQQNCHCSTPITACINAGHTKIHGDRFSYRRPLPTPSTDTKSSSAAPPQNHSGFSSTNQNHKPHQTPQTTRRRHPQHPSQPASIRVYSSKGSASAGVVLFSASNRPQYHRRAPPLATDKAVESTGGDHDLQQTAVVLAFGSHACAASNNTQGDREEGNSSVQGKLINLPRHLPRHHSKTASGHIIDMSPAMSSRQGINCVSSHVSL</sequence>
<organism evidence="2">
    <name type="scientific">Populus alba</name>
    <name type="common">White poplar</name>
    <dbReference type="NCBI Taxonomy" id="43335"/>
    <lineage>
        <taxon>Eukaryota</taxon>
        <taxon>Viridiplantae</taxon>
        <taxon>Streptophyta</taxon>
        <taxon>Embryophyta</taxon>
        <taxon>Tracheophyta</taxon>
        <taxon>Spermatophyta</taxon>
        <taxon>Magnoliopsida</taxon>
        <taxon>eudicotyledons</taxon>
        <taxon>Gunneridae</taxon>
        <taxon>Pentapetalae</taxon>
        <taxon>rosids</taxon>
        <taxon>fabids</taxon>
        <taxon>Malpighiales</taxon>
        <taxon>Salicaceae</taxon>
        <taxon>Saliceae</taxon>
        <taxon>Populus</taxon>
    </lineage>
</organism>
<feature type="compositionally biased region" description="Polar residues" evidence="1">
    <location>
        <begin position="121"/>
        <end position="154"/>
    </location>
</feature>
<dbReference type="AlphaFoldDB" id="A0A4V6AC87"/>